<feature type="region of interest" description="Disordered" evidence="2">
    <location>
        <begin position="1595"/>
        <end position="1634"/>
    </location>
</feature>
<feature type="compositionally biased region" description="Polar residues" evidence="2">
    <location>
        <begin position="777"/>
        <end position="788"/>
    </location>
</feature>
<feature type="compositionally biased region" description="Polar residues" evidence="2">
    <location>
        <begin position="145"/>
        <end position="161"/>
    </location>
</feature>
<evidence type="ECO:0000256" key="1">
    <source>
        <dbReference type="SAM" id="Coils"/>
    </source>
</evidence>
<dbReference type="RefSeq" id="XP_029217503.1">
    <property type="nucleotide sequence ID" value="XM_029366072.1"/>
</dbReference>
<feature type="region of interest" description="Disordered" evidence="2">
    <location>
        <begin position="2551"/>
        <end position="2601"/>
    </location>
</feature>
<feature type="compositionally biased region" description="Low complexity" evidence="2">
    <location>
        <begin position="844"/>
        <end position="857"/>
    </location>
</feature>
<evidence type="ECO:0000313" key="3">
    <source>
        <dbReference type="EMBL" id="PFH33494.1"/>
    </source>
</evidence>
<dbReference type="EMBL" id="NWUJ01000008">
    <property type="protein sequence ID" value="PFH33494.1"/>
    <property type="molecule type" value="Genomic_DNA"/>
</dbReference>
<feature type="region of interest" description="Disordered" evidence="2">
    <location>
        <begin position="2018"/>
        <end position="2044"/>
    </location>
</feature>
<feature type="region of interest" description="Disordered" evidence="2">
    <location>
        <begin position="1098"/>
        <end position="1124"/>
    </location>
</feature>
<feature type="region of interest" description="Disordered" evidence="2">
    <location>
        <begin position="186"/>
        <end position="219"/>
    </location>
</feature>
<keyword evidence="4" id="KW-1185">Reference proteome</keyword>
<feature type="compositionally biased region" description="Low complexity" evidence="2">
    <location>
        <begin position="1225"/>
        <end position="1244"/>
    </location>
</feature>
<feature type="region of interest" description="Disordered" evidence="2">
    <location>
        <begin position="1685"/>
        <end position="1824"/>
    </location>
</feature>
<sequence length="2601" mass="273965">MAYGAKQAEEQLCTGVCCSATDAPPNPFLGPELSTGFPSSTEAPFQPASAKMVFPDPQLAYTAVTQGQPRLQRRPSVPLTGLAEGVSLIRAVSESQHDESGLRFVKDSPAACLLRDATPFLRNFRPVGFPSSFQAAGMASPWFRSPSQRALPSQHTQSPSCDSLVPDALQRSPSCHSFSPLLTASEDARGASSISRRGRSNSVMAKNEPGSSVPQTPLHGFSASDPFTVIRDVRSAPTGINPLGAPNACTSPMTVDGSSGTPAGSSGRIPMATEGYEGAPKLAMGGVGMVPPLRSYTHAQFTASEMCSAAPISPLLHSATSSTSLCPSSNNMASPVLRFSSAGCLGPRPSDGHTSQLSSQPSSPRAFSGSGAHAPVFGLSRSCTAAVAAPAAGSPLAATFFSVCSPSRLRSNMLNGVSACENPVPARSEATETRSASMVDAVPCVDSGSSISSLPPRGCAAASEAVSISQRAQCLLGNDQGAEAYECSAPPASSPSVLIPASLPESVTSSSSSHEEPTQRDSHAPDASKPPLDLRSRAEAEGNGDEGISLEETARASSVRWSDAGPSEALVCGGSSGAASGATRPAQKKRREKPLSLTRYRCGLSASLCGVGEQKQNLPTRPAGDKTSAGVSRITFRGSLSPSPRTACTPARCYPSRGRTDSRRKPAATGRKPMSPPPVTKLRSTSRPGSLRLRRAASVGGLHSVSSSGADRCFPFGGVRLPMDIRTLKELHQRLPLPYTVSLSSSATVNSCRKKAVHMYPERAVRSVVKTHHTLKKNQTNGALTNKVPTSPSGGPPASGGVCAAGSDAPLPPVPVDHLRAPSTSQASKCSEIAVTSSRDGRAAFRPSAAAASRSSSNPTPVEPDAAPPRRRAGAGSSGQLGGVGAPGGCRPLLHQRASGTLSHQAQDARPSGLFPHPRLFRKSPAFSTVVGGRVRAIRAGCTAPSAHQAVSRRLSSVQPPSKSADAHRNSAVGALSALQDSRNVASSGSKPREAGRPLVANRGSGVGIRAKSPGTVTSVRRTESTLPPRQQRMTRPIVRGSSPPGTGRRPLLPASCAKSGSRSEDLYVLRRANGAQSSTGGFSGEPNEQSVRLLRVLSRPPSSVSSSSSSCDSVGSSPRRAPSVSSLCSAAKADSALHFALQGTQAFMSVGVCASAAPEGQRDPIHSGSHSGSVSCSSSVGSLTHRRDSGRRADGHQGRMSGQPRGQQDQGLAGREGGRDPRADGGSCASASLAGASPAGRSSVHSERQQSLPESLEPLEMPPSVVKSPEPKAGGPDTRTVHLPRLALHRLTKAAEETEGTAQAAGSSAPGERDTPASSGTSHAASSGGCPSKLAGGRTAGPQSQKANAGPLSRARRPPSVDSGSVDRAAKPRNPPLQSSPRSADTAVPRGGRRHTLSVGGSEVSASAKQRVPSTIARRSSERRAVSVKPSRPVRTTSSGLQRRSSQTPVSRFATSENRAERKPSLRGFGSTAAAVNSPAHRLASLEPESQRLAPVKRGSNAGVASGKKRAEEQLPRPAVSQEFAEGRRRAAAGEPLPSLKPAKSTPLQHNSAALALTPRGSQKGDSMVTTPAPVRGNRARAMSVRPTAELLRRARQASGGASSAQQVSLAALRSRGSTDSVSSRKKRSVSSISLRLSRVAGGSLSPGSATSAQSSLLPDIQEVAQALEVPSMHLVMNPIQPAQERCASGGQSSTRGSLGSSARRTSLTPREDRGISRPALARKSVGNESARGRAEGQTRDSPTSRGMAVVSRLRRSLLARESSGPTKQARLPRRDSVRRRVVSPPSRTSASVNRTPSASLSGSRGGAASAVGDPSSSPKRGRTLSAFVNRVPQIQGALERNSIAAVPKAIGLSSPRGSAPRSPTAGRLAQGLQRMETPGRQGATLSPPRLGVRKPESDAPVPRTDKTKPRIDVSVASRRRVNVAAPSAFMRGDVAGEAGDGSSAASSPRVARRHGPTLAARAPGGLRTTGSLTAASPLKERAGIAAARARGKTGAKAAARGRRRIVAVAGLAQQSREAGAPSDAEAQAKAKEEKEESKPKYSVKDLPMPAQRIQSIVNIPEGVFLPIKDAPELEESALVRIFENDMCKPVARGVFEKALYGLTSELSMVIPVDLKNLKRWLEQSLEEVEKERRELIDIRAFLEVLPNFCMVDLPQDFVLACRDGQFWKTWGKGWMGEDGRPLQIPQDRLLLAFFCAEGLEGGPKWECSMMRREDERMQGLIREEAERQRRHEEYLRWMRKERTLQEMVHWKQKRWRQLREMWERLIVAIEIHRQPQHASLAGVDNHLTVSQEIAYGLHPERARSVLATLLCAPTPPGDGLCLPCSPCAGGPVADHGGAARCSASDAPTRHMASLPRSVEAVFEHPLSPTQPHLPVSVASVEVVSSRAELAARARVSESYAMAIAAMQRMPLLPSPDYVRYLLEHKKFGELNSLFKTLVGYTIPQLWILYDQEEARAEAAARAQEAARAAREERFKAIAETQAQRRQAEKSRFEREETEREAMHAEDLLSKQEEESRLAKKRQFLKEIPLSPAEAKDVQLLLSRAAKKKTRIYSTKDSKLARRAGSAEFAQPPPVKEFSPVLPSVESRTSSVSNSSSVRN</sequence>
<feature type="region of interest" description="Disordered" evidence="2">
    <location>
        <begin position="1296"/>
        <end position="1548"/>
    </location>
</feature>
<dbReference type="KEGG" id="bbes:BESB_077110"/>
<feature type="coiled-coil region" evidence="1">
    <location>
        <begin position="2116"/>
        <end position="2147"/>
    </location>
</feature>
<feature type="compositionally biased region" description="Polar residues" evidence="2">
    <location>
        <begin position="248"/>
        <end position="264"/>
    </location>
</feature>
<feature type="compositionally biased region" description="Basic and acidic residues" evidence="2">
    <location>
        <begin position="1895"/>
        <end position="1909"/>
    </location>
</feature>
<reference evidence="3 4" key="1">
    <citation type="submission" date="2017-09" db="EMBL/GenBank/DDBJ databases">
        <title>Genome sequencing of Besnoitia besnoiti strain Bb-Ger1.</title>
        <authorList>
            <person name="Schares G."/>
            <person name="Venepally P."/>
            <person name="Lorenzi H.A."/>
        </authorList>
    </citation>
    <scope>NUCLEOTIDE SEQUENCE [LARGE SCALE GENOMIC DNA]</scope>
    <source>
        <strain evidence="3 4">Bb-Ger1</strain>
    </source>
</reference>
<feature type="compositionally biased region" description="Basic and acidic residues" evidence="2">
    <location>
        <begin position="1186"/>
        <end position="1198"/>
    </location>
</feature>
<feature type="region of interest" description="Disordered" evidence="2">
    <location>
        <begin position="1935"/>
        <end position="1973"/>
    </location>
</feature>
<accession>A0A2A9M8J9</accession>
<feature type="compositionally biased region" description="Low complexity" evidence="2">
    <location>
        <begin position="1935"/>
        <end position="1951"/>
    </location>
</feature>
<feature type="compositionally biased region" description="Polar residues" evidence="2">
    <location>
        <begin position="1435"/>
        <end position="1458"/>
    </location>
</feature>
<feature type="region of interest" description="Disordered" evidence="2">
    <location>
        <begin position="614"/>
        <end position="689"/>
    </location>
</feature>
<proteinExistence type="predicted"/>
<comment type="caution">
    <text evidence="3">The sequence shown here is derived from an EMBL/GenBank/DDBJ whole genome shotgun (WGS) entry which is preliminary data.</text>
</comment>
<dbReference type="VEuPathDB" id="ToxoDB:BESB_077110"/>
<dbReference type="OrthoDB" id="10377049at2759"/>
<feature type="compositionally biased region" description="Low complexity" evidence="2">
    <location>
        <begin position="1252"/>
        <end position="1265"/>
    </location>
</feature>
<feature type="compositionally biased region" description="Basic and acidic residues" evidence="2">
    <location>
        <begin position="2487"/>
        <end position="2514"/>
    </location>
</feature>
<feature type="compositionally biased region" description="Basic and acidic residues" evidence="2">
    <location>
        <begin position="2028"/>
        <end position="2044"/>
    </location>
</feature>
<dbReference type="Proteomes" id="UP000224006">
    <property type="component" value="Chromosome VII"/>
</dbReference>
<feature type="region of interest" description="Disordered" evidence="2">
    <location>
        <begin position="242"/>
        <end position="265"/>
    </location>
</feature>
<feature type="region of interest" description="Disordered" evidence="2">
    <location>
        <begin position="144"/>
        <end position="166"/>
    </location>
</feature>
<evidence type="ECO:0000256" key="2">
    <source>
        <dbReference type="SAM" id="MobiDB-lite"/>
    </source>
</evidence>
<keyword evidence="1" id="KW-0175">Coiled coil</keyword>
<feature type="region of interest" description="Disordered" evidence="2">
    <location>
        <begin position="344"/>
        <end position="370"/>
    </location>
</feature>
<feature type="compositionally biased region" description="Low complexity" evidence="2">
    <location>
        <begin position="1098"/>
        <end position="1121"/>
    </location>
</feature>
<evidence type="ECO:0000313" key="4">
    <source>
        <dbReference type="Proteomes" id="UP000224006"/>
    </source>
</evidence>
<feature type="compositionally biased region" description="Polar residues" evidence="2">
    <location>
        <begin position="822"/>
        <end position="838"/>
    </location>
</feature>
<feature type="compositionally biased region" description="Polar residues" evidence="2">
    <location>
        <begin position="352"/>
        <end position="365"/>
    </location>
</feature>
<feature type="compositionally biased region" description="Low complexity" evidence="2">
    <location>
        <begin position="2585"/>
        <end position="2601"/>
    </location>
</feature>
<feature type="region of interest" description="Disordered" evidence="2">
    <location>
        <begin position="1162"/>
        <end position="1283"/>
    </location>
</feature>
<feature type="compositionally biased region" description="Low complexity" evidence="2">
    <location>
        <begin position="1598"/>
        <end position="1616"/>
    </location>
</feature>
<feature type="region of interest" description="Disordered" evidence="2">
    <location>
        <begin position="2481"/>
        <end position="2514"/>
    </location>
</feature>
<gene>
    <name evidence="3" type="ORF">BESB_077110</name>
</gene>
<feature type="compositionally biased region" description="Low complexity" evidence="2">
    <location>
        <begin position="500"/>
        <end position="512"/>
    </location>
</feature>
<feature type="compositionally biased region" description="Polar residues" evidence="2">
    <location>
        <begin position="201"/>
        <end position="215"/>
    </location>
</feature>
<feature type="region of interest" description="Disordered" evidence="2">
    <location>
        <begin position="486"/>
        <end position="595"/>
    </location>
</feature>
<feature type="compositionally biased region" description="Basic and acidic residues" evidence="2">
    <location>
        <begin position="513"/>
        <end position="540"/>
    </location>
</feature>
<feature type="compositionally biased region" description="Low complexity" evidence="2">
    <location>
        <begin position="1318"/>
        <end position="1330"/>
    </location>
</feature>
<feature type="compositionally biased region" description="Gly residues" evidence="2">
    <location>
        <begin position="876"/>
        <end position="888"/>
    </location>
</feature>
<protein>
    <submittedName>
        <fullName evidence="3">Uncharacterized protein</fullName>
    </submittedName>
</protein>
<organism evidence="3 4">
    <name type="scientific">Besnoitia besnoiti</name>
    <name type="common">Apicomplexan protozoan</name>
    <dbReference type="NCBI Taxonomy" id="94643"/>
    <lineage>
        <taxon>Eukaryota</taxon>
        <taxon>Sar</taxon>
        <taxon>Alveolata</taxon>
        <taxon>Apicomplexa</taxon>
        <taxon>Conoidasida</taxon>
        <taxon>Coccidia</taxon>
        <taxon>Eucoccidiorida</taxon>
        <taxon>Eimeriorina</taxon>
        <taxon>Sarcocystidae</taxon>
        <taxon>Besnoitia</taxon>
    </lineage>
</organism>
<feature type="compositionally biased region" description="Polar residues" evidence="2">
    <location>
        <begin position="1015"/>
        <end position="1034"/>
    </location>
</feature>
<feature type="compositionally biased region" description="Polar residues" evidence="2">
    <location>
        <begin position="1691"/>
        <end position="1710"/>
    </location>
</feature>
<feature type="region of interest" description="Disordered" evidence="2">
    <location>
        <begin position="772"/>
        <end position="917"/>
    </location>
</feature>
<feature type="compositionally biased region" description="Low complexity" evidence="2">
    <location>
        <begin position="1799"/>
        <end position="1814"/>
    </location>
</feature>
<feature type="compositionally biased region" description="Polar residues" evidence="2">
    <location>
        <begin position="979"/>
        <end position="990"/>
    </location>
</feature>
<feature type="region of interest" description="Disordered" evidence="2">
    <location>
        <begin position="1853"/>
        <end position="1909"/>
    </location>
</feature>
<feature type="region of interest" description="Disordered" evidence="2">
    <location>
        <begin position="945"/>
        <end position="1060"/>
    </location>
</feature>
<name>A0A2A9M8J9_BESBE</name>
<feature type="compositionally biased region" description="Low complexity" evidence="2">
    <location>
        <begin position="1167"/>
        <end position="1183"/>
    </location>
</feature>
<dbReference type="GeneID" id="40312637"/>